<comment type="catalytic activity">
    <reaction evidence="1 6">
        <text>Thiol-dependent hydrolysis of ester, thioester, amide, peptide and isopeptide bonds formed by the C-terminal Gly of ubiquitin (a 76-residue protein attached to proteins as an intracellular targeting signal).</text>
        <dbReference type="EC" id="3.4.19.12"/>
    </reaction>
</comment>
<evidence type="ECO:0000256" key="5">
    <source>
        <dbReference type="ARBA" id="ARBA00022807"/>
    </source>
</evidence>
<keyword evidence="5 6" id="KW-0788">Thiol protease</keyword>
<dbReference type="Pfam" id="PF21403">
    <property type="entry name" value="OTU1_UBXL"/>
    <property type="match status" value="1"/>
</dbReference>
<comment type="subcellular location">
    <subcellularLocation>
        <location evidence="6">Cytoplasm</location>
    </subcellularLocation>
</comment>
<dbReference type="AlphaFoldDB" id="A0A2T9ZBR0"/>
<organism evidence="8 9">
    <name type="scientific">Smittium megazygosporum</name>
    <dbReference type="NCBI Taxonomy" id="133381"/>
    <lineage>
        <taxon>Eukaryota</taxon>
        <taxon>Fungi</taxon>
        <taxon>Fungi incertae sedis</taxon>
        <taxon>Zoopagomycota</taxon>
        <taxon>Kickxellomycotina</taxon>
        <taxon>Harpellomycetes</taxon>
        <taxon>Harpellales</taxon>
        <taxon>Legeriomycetaceae</taxon>
        <taxon>Smittium</taxon>
    </lineage>
</organism>
<keyword evidence="3 6" id="KW-0833">Ubl conjugation pathway</keyword>
<sequence length="265" mass="30640">MIFRVRLPSNTQKIEIEDSLPLNEFLFLLENLSEIPRDQIEIKAGFPPTTLELSNSDKTCLKDVQGLKSGETLIIQKKSEAEKMQAFSKDPVKFVQESKHFDTTSMEQKYQDLPKYYIQTKTGYLIMREILDDNSCLFRSITIREVILANPTEYNSAVLGMPVQEYCDWIMKPTTWGGAIELKILSSWFKIEICSIDIKTQVVYRFGQELYKTRAIVLYNGIHYNVISFNPRLEDSDISNDESIFSVEQDEMYNGAVKIAKKIKE</sequence>
<dbReference type="Gene3D" id="3.10.20.90">
    <property type="entry name" value="Phosphatidylinositol 3-kinase Catalytic Subunit, Chain A, domain 1"/>
    <property type="match status" value="1"/>
</dbReference>
<dbReference type="InterPro" id="IPR038765">
    <property type="entry name" value="Papain-like_cys_pep_sf"/>
</dbReference>
<dbReference type="PROSITE" id="PS50802">
    <property type="entry name" value="OTU"/>
    <property type="match status" value="1"/>
</dbReference>
<dbReference type="GO" id="GO:0005829">
    <property type="term" value="C:cytosol"/>
    <property type="evidence" value="ECO:0007669"/>
    <property type="project" value="TreeGrafter"/>
</dbReference>
<dbReference type="SUPFAM" id="SSF54001">
    <property type="entry name" value="Cysteine proteinases"/>
    <property type="match status" value="1"/>
</dbReference>
<dbReference type="GO" id="GO:0030968">
    <property type="term" value="P:endoplasmic reticulum unfolded protein response"/>
    <property type="evidence" value="ECO:0007669"/>
    <property type="project" value="TreeGrafter"/>
</dbReference>
<dbReference type="InterPro" id="IPR003323">
    <property type="entry name" value="OTU_dom"/>
</dbReference>
<comment type="caution">
    <text evidence="8">The sequence shown here is derived from an EMBL/GenBank/DDBJ whole genome shotgun (WGS) entry which is preliminary data.</text>
</comment>
<dbReference type="EC" id="3.4.19.12" evidence="6"/>
<dbReference type="OrthoDB" id="65596at2759"/>
<dbReference type="GO" id="GO:0016579">
    <property type="term" value="P:protein deubiquitination"/>
    <property type="evidence" value="ECO:0007669"/>
    <property type="project" value="TreeGrafter"/>
</dbReference>
<dbReference type="InterPro" id="IPR048857">
    <property type="entry name" value="OTU1_Ubl"/>
</dbReference>
<dbReference type="EMBL" id="MBFS01000651">
    <property type="protein sequence ID" value="PVV02021.1"/>
    <property type="molecule type" value="Genomic_DNA"/>
</dbReference>
<dbReference type="PANTHER" id="PTHR13312">
    <property type="entry name" value="HIV-INDUCED PROTEIN-7-LIKE PROTEASE"/>
    <property type="match status" value="1"/>
</dbReference>
<accession>A0A2T9ZBR0</accession>
<evidence type="ECO:0000256" key="3">
    <source>
        <dbReference type="ARBA" id="ARBA00022786"/>
    </source>
</evidence>
<evidence type="ECO:0000259" key="7">
    <source>
        <dbReference type="PROSITE" id="PS50802"/>
    </source>
</evidence>
<feature type="domain" description="OTU" evidence="7">
    <location>
        <begin position="125"/>
        <end position="230"/>
    </location>
</feature>
<dbReference type="PANTHER" id="PTHR13312:SF0">
    <property type="entry name" value="UBIQUITIN THIOESTERASE OTU1"/>
    <property type="match status" value="1"/>
</dbReference>
<dbReference type="GO" id="GO:0004843">
    <property type="term" value="F:cysteine-type deubiquitinase activity"/>
    <property type="evidence" value="ECO:0007669"/>
    <property type="project" value="UniProtKB-UniRule"/>
</dbReference>
<dbReference type="Gene3D" id="3.90.70.80">
    <property type="match status" value="1"/>
</dbReference>
<evidence type="ECO:0000256" key="6">
    <source>
        <dbReference type="RuleBase" id="RU367104"/>
    </source>
</evidence>
<keyword evidence="6" id="KW-0963">Cytoplasm</keyword>
<protein>
    <recommendedName>
        <fullName evidence="6">Ubiquitin thioesterase OTU</fullName>
        <ecNumber evidence="6">3.4.19.12</ecNumber>
    </recommendedName>
</protein>
<dbReference type="STRING" id="133381.A0A2T9ZBR0"/>
<feature type="non-terminal residue" evidence="8">
    <location>
        <position position="265"/>
    </location>
</feature>
<proteinExistence type="predicted"/>
<keyword evidence="9" id="KW-1185">Reference proteome</keyword>
<evidence type="ECO:0000256" key="2">
    <source>
        <dbReference type="ARBA" id="ARBA00022670"/>
    </source>
</evidence>
<reference evidence="8 9" key="1">
    <citation type="journal article" date="2018" name="MBio">
        <title>Comparative Genomics Reveals the Core Gene Toolbox for the Fungus-Insect Symbiosis.</title>
        <authorList>
            <person name="Wang Y."/>
            <person name="Stata M."/>
            <person name="Wang W."/>
            <person name="Stajich J.E."/>
            <person name="White M.M."/>
            <person name="Moncalvo J.M."/>
        </authorList>
    </citation>
    <scope>NUCLEOTIDE SEQUENCE [LARGE SCALE GENOMIC DNA]</scope>
    <source>
        <strain evidence="8 9">SC-DP-2</strain>
    </source>
</reference>
<dbReference type="GO" id="GO:0005634">
    <property type="term" value="C:nucleus"/>
    <property type="evidence" value="ECO:0007669"/>
    <property type="project" value="TreeGrafter"/>
</dbReference>
<keyword evidence="2" id="KW-0645">Protease</keyword>
<comment type="function">
    <text evidence="6">Hydrolase that can remove conjugated ubiquitin from proteins and may therefore play an important regulatory role at the level of protein turnover by preventing degradation.</text>
</comment>
<name>A0A2T9ZBR0_9FUNG</name>
<dbReference type="GO" id="GO:0036503">
    <property type="term" value="P:ERAD pathway"/>
    <property type="evidence" value="ECO:0007669"/>
    <property type="project" value="TreeGrafter"/>
</dbReference>
<evidence type="ECO:0000313" key="8">
    <source>
        <dbReference type="EMBL" id="PVV02021.1"/>
    </source>
</evidence>
<gene>
    <name evidence="8" type="ORF">BB560_003536</name>
</gene>
<evidence type="ECO:0000256" key="4">
    <source>
        <dbReference type="ARBA" id="ARBA00022801"/>
    </source>
</evidence>
<keyword evidence="4 6" id="KW-0378">Hydrolase</keyword>
<dbReference type="Proteomes" id="UP000245609">
    <property type="component" value="Unassembled WGS sequence"/>
</dbReference>
<evidence type="ECO:0000256" key="1">
    <source>
        <dbReference type="ARBA" id="ARBA00000707"/>
    </source>
</evidence>
<dbReference type="CDD" id="cd22745">
    <property type="entry name" value="OTU_OTU1"/>
    <property type="match status" value="1"/>
</dbReference>
<evidence type="ECO:0000313" key="9">
    <source>
        <dbReference type="Proteomes" id="UP000245609"/>
    </source>
</evidence>